<proteinExistence type="predicted"/>
<name>A0ABV2WBY2_9ACTN</name>
<feature type="domain" description="Suppressor of fused-like" evidence="1">
    <location>
        <begin position="39"/>
        <end position="179"/>
    </location>
</feature>
<dbReference type="Proteomes" id="UP001550378">
    <property type="component" value="Unassembled WGS sequence"/>
</dbReference>
<evidence type="ECO:0000259" key="1">
    <source>
        <dbReference type="Pfam" id="PF05076"/>
    </source>
</evidence>
<dbReference type="Pfam" id="PF05076">
    <property type="entry name" value="SUFU"/>
    <property type="match status" value="1"/>
</dbReference>
<accession>A0ABV2WBY2</accession>
<dbReference type="EMBL" id="JBEXZR010000029">
    <property type="protein sequence ID" value="MEU0710848.1"/>
    <property type="molecule type" value="Genomic_DNA"/>
</dbReference>
<comment type="caution">
    <text evidence="2">The sequence shown here is derived from an EMBL/GenBank/DDBJ whole genome shotgun (WGS) entry which is preliminary data.</text>
</comment>
<reference evidence="2 3" key="1">
    <citation type="submission" date="2024-06" db="EMBL/GenBank/DDBJ databases">
        <title>The Natural Products Discovery Center: Release of the First 8490 Sequenced Strains for Exploring Actinobacteria Biosynthetic Diversity.</title>
        <authorList>
            <person name="Kalkreuter E."/>
            <person name="Kautsar S.A."/>
            <person name="Yang D."/>
            <person name="Bader C.D."/>
            <person name="Teijaro C.N."/>
            <person name="Fluegel L."/>
            <person name="Davis C.M."/>
            <person name="Simpson J.R."/>
            <person name="Lauterbach L."/>
            <person name="Steele A.D."/>
            <person name="Gui C."/>
            <person name="Meng S."/>
            <person name="Li G."/>
            <person name="Viehrig K."/>
            <person name="Ye F."/>
            <person name="Su P."/>
            <person name="Kiefer A.F."/>
            <person name="Nichols A."/>
            <person name="Cepeda A.J."/>
            <person name="Yan W."/>
            <person name="Fan B."/>
            <person name="Jiang Y."/>
            <person name="Adhikari A."/>
            <person name="Zheng C.-J."/>
            <person name="Schuster L."/>
            <person name="Cowan T.M."/>
            <person name="Smanski M.J."/>
            <person name="Chevrette M.G."/>
            <person name="De Carvalho L.P.S."/>
            <person name="Shen B."/>
        </authorList>
    </citation>
    <scope>NUCLEOTIDE SEQUENCE [LARGE SCALE GENOMIC DNA]</scope>
    <source>
        <strain evidence="2 3">NPDC006337</strain>
    </source>
</reference>
<organism evidence="2 3">
    <name type="scientific">Streptomyces lavendulocolor</name>
    <dbReference type="NCBI Taxonomy" id="67316"/>
    <lineage>
        <taxon>Bacteria</taxon>
        <taxon>Bacillati</taxon>
        <taxon>Actinomycetota</taxon>
        <taxon>Actinomycetes</taxon>
        <taxon>Kitasatosporales</taxon>
        <taxon>Streptomycetaceae</taxon>
        <taxon>Streptomyces</taxon>
    </lineage>
</organism>
<evidence type="ECO:0000313" key="2">
    <source>
        <dbReference type="EMBL" id="MEU0710848.1"/>
    </source>
</evidence>
<sequence>MTSRVEKYLARLDRLSGGREPRFFPVESTRQGLRGVTAIVYDDLPRGLLTTFTYGVSLATHPDWRHCSPELCLSVRSEDEIWAHAAGFLAEQLRGTCPFGPGDTVDFGERIVPESAMTGFCVFEPVAFAREDCSAIDVGVPGHEGHDVIAVQGLYPIHEVERQFINAYGIDVFRQQVWEPFDVLRAPAV</sequence>
<dbReference type="InterPro" id="IPR020941">
    <property type="entry name" value="SUFU-like_domain"/>
</dbReference>
<keyword evidence="3" id="KW-1185">Reference proteome</keyword>
<gene>
    <name evidence="2" type="ORF">ABZ508_26135</name>
</gene>
<evidence type="ECO:0000313" key="3">
    <source>
        <dbReference type="Proteomes" id="UP001550378"/>
    </source>
</evidence>
<protein>
    <submittedName>
        <fullName evidence="2">Suppressor of fused domain protein</fullName>
    </submittedName>
</protein>
<dbReference type="RefSeq" id="WP_064068654.1">
    <property type="nucleotide sequence ID" value="NZ_JBEXZM010000035.1"/>
</dbReference>